<proteinExistence type="predicted"/>
<name>A0A923F8U6_9PSED</name>
<dbReference type="EMBL" id="JABWRB020000001">
    <property type="protein sequence ID" value="MBV4494095.1"/>
    <property type="molecule type" value="Genomic_DNA"/>
</dbReference>
<comment type="caution">
    <text evidence="2">The sequence shown here is derived from an EMBL/GenBank/DDBJ whole genome shotgun (WGS) entry which is preliminary data.</text>
</comment>
<evidence type="ECO:0000313" key="2">
    <source>
        <dbReference type="EMBL" id="MBC3388045.1"/>
    </source>
</evidence>
<dbReference type="RefSeq" id="WP_186704495.1">
    <property type="nucleotide sequence ID" value="NZ_JABWRB020000001.1"/>
</dbReference>
<dbReference type="AlphaFoldDB" id="A0A923F8U6"/>
<evidence type="ECO:0000256" key="1">
    <source>
        <dbReference type="SAM" id="SignalP"/>
    </source>
</evidence>
<protein>
    <submittedName>
        <fullName evidence="2">Uncharacterized protein</fullName>
    </submittedName>
</protein>
<reference evidence="3" key="3">
    <citation type="submission" date="2021-06" db="EMBL/GenBank/DDBJ databases">
        <title>Updating the genus Pseudomonas: Description of 43 new species and partition of the Pseudomonas putida group.</title>
        <authorList>
            <person name="Girard L."/>
            <person name="Lood C."/>
            <person name="Vandamme P."/>
            <person name="Rokni-Zadeh H."/>
            <person name="Van Noort V."/>
            <person name="Hofte M."/>
            <person name="Lavigne R."/>
            <person name="De Mot R."/>
        </authorList>
    </citation>
    <scope>NUCLEOTIDE SEQUENCE</scope>
    <source>
        <strain evidence="3">SWRI12</strain>
    </source>
</reference>
<sequence>MNHIKRFALAVALGPVFISGAMADTAVLVQVTNNTSDTLRLKHLSVLPPDYPTAGYDVSPNRLRNINIPFQRAFTYPTSGWQPTLKKIEPIEFNLAYEINGHTCQLYTRLEVPVIPGWAEPSYIPRWSKNIKSSGNNDYTCEAVISEKMTEAPFSYTIKLAIDRKTPT</sequence>
<evidence type="ECO:0000313" key="4">
    <source>
        <dbReference type="Proteomes" id="UP000636518"/>
    </source>
</evidence>
<feature type="chain" id="PRO_5044695118" evidence="1">
    <location>
        <begin position="24"/>
        <end position="168"/>
    </location>
</feature>
<reference evidence="2 4" key="1">
    <citation type="journal article" date="2020" name="Microorganisms">
        <title>Reliable Identification of Environmental Pseudomonas Isolates Using the rpoD Gene.</title>
        <authorList>
            <consortium name="The Broad Institute Genome Sequencing Platform"/>
            <person name="Girard L."/>
            <person name="Lood C."/>
            <person name="Rokni-Zadeh H."/>
            <person name="van Noort V."/>
            <person name="Lavigne R."/>
            <person name="De Mot R."/>
        </authorList>
    </citation>
    <scope>NUCLEOTIDE SEQUENCE</scope>
    <source>
        <strain evidence="2 4">SWRI12</strain>
    </source>
</reference>
<evidence type="ECO:0000313" key="3">
    <source>
        <dbReference type="EMBL" id="MBV4494095.1"/>
    </source>
</evidence>
<feature type="signal peptide" evidence="1">
    <location>
        <begin position="1"/>
        <end position="23"/>
    </location>
</feature>
<accession>A0A923F8U6</accession>
<keyword evidence="1" id="KW-0732">Signal</keyword>
<reference evidence="2" key="2">
    <citation type="submission" date="2020-07" db="EMBL/GenBank/DDBJ databases">
        <authorList>
            <person name="Lood C."/>
            <person name="Girard L."/>
        </authorList>
    </citation>
    <scope>NUCLEOTIDE SEQUENCE</scope>
    <source>
        <strain evidence="2">SWRI12</strain>
    </source>
</reference>
<dbReference type="EMBL" id="JABWRB010000001">
    <property type="protein sequence ID" value="MBC3388045.1"/>
    <property type="molecule type" value="Genomic_DNA"/>
</dbReference>
<dbReference type="Proteomes" id="UP000636518">
    <property type="component" value="Unassembled WGS sequence"/>
</dbReference>
<organism evidence="2">
    <name type="scientific">Pseudomonas zanjanensis</name>
    <dbReference type="NCBI Taxonomy" id="2745496"/>
    <lineage>
        <taxon>Bacteria</taxon>
        <taxon>Pseudomonadati</taxon>
        <taxon>Pseudomonadota</taxon>
        <taxon>Gammaproteobacteria</taxon>
        <taxon>Pseudomonadales</taxon>
        <taxon>Pseudomonadaceae</taxon>
        <taxon>Pseudomonas</taxon>
    </lineage>
</organism>
<gene>
    <name evidence="2" type="ORF">HU715_00110</name>
    <name evidence="3" type="ORF">HU715_001890</name>
</gene>
<keyword evidence="4" id="KW-1185">Reference proteome</keyword>